<organism evidence="2 3">
    <name type="scientific">Mangrovivirga halotolerans</name>
    <dbReference type="NCBI Taxonomy" id="2993936"/>
    <lineage>
        <taxon>Bacteria</taxon>
        <taxon>Pseudomonadati</taxon>
        <taxon>Bacteroidota</taxon>
        <taxon>Cytophagia</taxon>
        <taxon>Cytophagales</taxon>
        <taxon>Mangrovivirgaceae</taxon>
        <taxon>Mangrovivirga</taxon>
    </lineage>
</organism>
<keyword evidence="3" id="KW-1185">Reference proteome</keyword>
<evidence type="ECO:0000313" key="2">
    <source>
        <dbReference type="EMBL" id="MCX2742782.1"/>
    </source>
</evidence>
<comment type="caution">
    <text evidence="2">The sequence shown here is derived from an EMBL/GenBank/DDBJ whole genome shotgun (WGS) entry which is preliminary data.</text>
</comment>
<reference evidence="2 3" key="1">
    <citation type="submission" date="2022-11" db="EMBL/GenBank/DDBJ databases">
        <title>The characterization of three novel Bacteroidetes species and genomic analysis of their roles in tidal elemental geochemical cycles.</title>
        <authorList>
            <person name="Ma K."/>
        </authorList>
    </citation>
    <scope>NUCLEOTIDE SEQUENCE [LARGE SCALE GENOMIC DNA]</scope>
    <source>
        <strain evidence="2 3">M17</strain>
    </source>
</reference>
<keyword evidence="2" id="KW-0540">Nuclease</keyword>
<dbReference type="InterPro" id="IPR005135">
    <property type="entry name" value="Endo/exonuclease/phosphatase"/>
</dbReference>
<keyword evidence="2" id="KW-0255">Endonuclease</keyword>
<dbReference type="GO" id="GO:0004519">
    <property type="term" value="F:endonuclease activity"/>
    <property type="evidence" value="ECO:0007669"/>
    <property type="project" value="UniProtKB-KW"/>
</dbReference>
<feature type="domain" description="Endonuclease/exonuclease/phosphatase" evidence="1">
    <location>
        <begin position="26"/>
        <end position="267"/>
    </location>
</feature>
<gene>
    <name evidence="2" type="ORF">OO013_02830</name>
</gene>
<dbReference type="InterPro" id="IPR036691">
    <property type="entry name" value="Endo/exonu/phosph_ase_sf"/>
</dbReference>
<sequence>MSRLTLLILSVFIISNSIWGQSFTAMTYNIKYDDPTSELNSWNDRKESLIELMKFYQPSIIGTQEGLLHQLEYIDSALVDYTYFGKGRDDGKKEGEFSAIFYDSTQFTARNINTFWLSEKMTMPSYGWGANYRRICTYALFKNKETGDEFWVFNVHYDHENKLSRINSSKLLLEVLNKVNSKNLPVIIMGDFNSQMVDEPMKILNSILAHSFNNADQVYGPFGTYNGFNLESPLNRRIDHILVRGIDVKLNLTIDDRRDNNLYISDHFPVLINAEIKKR</sequence>
<dbReference type="RefSeq" id="WP_266055099.1">
    <property type="nucleotide sequence ID" value="NZ_JAPFQN010000002.1"/>
</dbReference>
<dbReference type="PANTHER" id="PTHR12121">
    <property type="entry name" value="CARBON CATABOLITE REPRESSOR PROTEIN 4"/>
    <property type="match status" value="1"/>
</dbReference>
<evidence type="ECO:0000259" key="1">
    <source>
        <dbReference type="Pfam" id="PF03372"/>
    </source>
</evidence>
<dbReference type="PANTHER" id="PTHR12121:SF36">
    <property type="entry name" value="ENDONUCLEASE_EXONUCLEASE_PHOSPHATASE DOMAIN-CONTAINING PROTEIN"/>
    <property type="match status" value="1"/>
</dbReference>
<dbReference type="EMBL" id="JAPFQN010000002">
    <property type="protein sequence ID" value="MCX2742782.1"/>
    <property type="molecule type" value="Genomic_DNA"/>
</dbReference>
<dbReference type="SUPFAM" id="SSF56219">
    <property type="entry name" value="DNase I-like"/>
    <property type="match status" value="1"/>
</dbReference>
<accession>A0ABT3RME7</accession>
<dbReference type="CDD" id="cd09083">
    <property type="entry name" value="EEP-1"/>
    <property type="match status" value="1"/>
</dbReference>
<dbReference type="Pfam" id="PF03372">
    <property type="entry name" value="Exo_endo_phos"/>
    <property type="match status" value="1"/>
</dbReference>
<dbReference type="InterPro" id="IPR050410">
    <property type="entry name" value="CCR4/nocturin_mRNA_transcr"/>
</dbReference>
<dbReference type="Gene3D" id="3.60.10.10">
    <property type="entry name" value="Endonuclease/exonuclease/phosphatase"/>
    <property type="match status" value="1"/>
</dbReference>
<dbReference type="Proteomes" id="UP001209885">
    <property type="component" value="Unassembled WGS sequence"/>
</dbReference>
<protein>
    <submittedName>
        <fullName evidence="2">Endonuclease/exonuclease/phosphatase family protein</fullName>
    </submittedName>
</protein>
<keyword evidence="2" id="KW-0378">Hydrolase</keyword>
<proteinExistence type="predicted"/>
<name>A0ABT3RME7_9BACT</name>
<evidence type="ECO:0000313" key="3">
    <source>
        <dbReference type="Proteomes" id="UP001209885"/>
    </source>
</evidence>